<feature type="compositionally biased region" description="Basic and acidic residues" evidence="5">
    <location>
        <begin position="128"/>
        <end position="141"/>
    </location>
</feature>
<sequence length="148" mass="15873">MSARLAAALALLLLPCAASADPALQETPRGPALVLPSDQLFAFGEIELRPGADATLAEALEVIRQHSPQRVAVVGHTDSVGANATNDELSRRRAETVRHWLARQGEPLPPIAAEGRGEREPLAPNTVADRDNPSGRERNRRVEVVLVN</sequence>
<evidence type="ECO:0000256" key="4">
    <source>
        <dbReference type="PROSITE-ProRule" id="PRU00473"/>
    </source>
</evidence>
<dbReference type="InterPro" id="IPR050330">
    <property type="entry name" value="Bact_OuterMem_StrucFunc"/>
</dbReference>
<proteinExistence type="predicted"/>
<evidence type="ECO:0000256" key="5">
    <source>
        <dbReference type="SAM" id="MobiDB-lite"/>
    </source>
</evidence>
<evidence type="ECO:0000256" key="1">
    <source>
        <dbReference type="ARBA" id="ARBA00004442"/>
    </source>
</evidence>
<dbReference type="Proteomes" id="UP000606490">
    <property type="component" value="Unassembled WGS sequence"/>
</dbReference>
<feature type="region of interest" description="Disordered" evidence="5">
    <location>
        <begin position="104"/>
        <end position="141"/>
    </location>
</feature>
<dbReference type="PANTHER" id="PTHR30329:SF21">
    <property type="entry name" value="LIPOPROTEIN YIAD-RELATED"/>
    <property type="match status" value="1"/>
</dbReference>
<keyword evidence="3" id="KW-0998">Cell outer membrane</keyword>
<comment type="caution">
    <text evidence="8">The sequence shown here is derived from an EMBL/GenBank/DDBJ whole genome shotgun (WGS) entry which is preliminary data.</text>
</comment>
<evidence type="ECO:0000256" key="3">
    <source>
        <dbReference type="ARBA" id="ARBA00023237"/>
    </source>
</evidence>
<feature type="signal peptide" evidence="6">
    <location>
        <begin position="1"/>
        <end position="20"/>
    </location>
</feature>
<evidence type="ECO:0000313" key="8">
    <source>
        <dbReference type="EMBL" id="MBL6453876.1"/>
    </source>
</evidence>
<dbReference type="RefSeq" id="WP_202823619.1">
    <property type="nucleotide sequence ID" value="NZ_JAEUXJ010000001.1"/>
</dbReference>
<accession>A0ABS1UYH8</accession>
<dbReference type="Gene3D" id="3.30.1330.60">
    <property type="entry name" value="OmpA-like domain"/>
    <property type="match status" value="1"/>
</dbReference>
<reference evidence="8 9" key="1">
    <citation type="submission" date="2021-01" db="EMBL/GenBank/DDBJ databases">
        <title>Belnapia mucosa sp. nov. and Belnapia arida sp. nov., isolated from the Tabernas Desert (Almeria, Spain).</title>
        <authorList>
            <person name="Molina-Menor E."/>
            <person name="Vidal-Verdu A."/>
            <person name="Calonge A."/>
            <person name="Satari L."/>
            <person name="Pereto Magraner J."/>
            <person name="Porcar Miralles M."/>
        </authorList>
    </citation>
    <scope>NUCLEOTIDE SEQUENCE [LARGE SCALE GENOMIC DNA]</scope>
    <source>
        <strain evidence="8 9">T6</strain>
    </source>
</reference>
<evidence type="ECO:0000256" key="6">
    <source>
        <dbReference type="SAM" id="SignalP"/>
    </source>
</evidence>
<evidence type="ECO:0000259" key="7">
    <source>
        <dbReference type="PROSITE" id="PS51123"/>
    </source>
</evidence>
<dbReference type="PROSITE" id="PS51123">
    <property type="entry name" value="OMPA_2"/>
    <property type="match status" value="1"/>
</dbReference>
<dbReference type="EMBL" id="JAEUXJ010000001">
    <property type="protein sequence ID" value="MBL6453876.1"/>
    <property type="molecule type" value="Genomic_DNA"/>
</dbReference>
<feature type="domain" description="OmpA-like" evidence="7">
    <location>
        <begin position="28"/>
        <end position="148"/>
    </location>
</feature>
<keyword evidence="2 4" id="KW-0472">Membrane</keyword>
<dbReference type="InterPro" id="IPR006665">
    <property type="entry name" value="OmpA-like"/>
</dbReference>
<evidence type="ECO:0000313" key="9">
    <source>
        <dbReference type="Proteomes" id="UP000606490"/>
    </source>
</evidence>
<dbReference type="CDD" id="cd07185">
    <property type="entry name" value="OmpA_C-like"/>
    <property type="match status" value="1"/>
</dbReference>
<dbReference type="SUPFAM" id="SSF103088">
    <property type="entry name" value="OmpA-like"/>
    <property type="match status" value="1"/>
</dbReference>
<protein>
    <submittedName>
        <fullName evidence="8">OmpA family protein</fullName>
    </submittedName>
</protein>
<dbReference type="InterPro" id="IPR036737">
    <property type="entry name" value="OmpA-like_sf"/>
</dbReference>
<name>A0ABS1UYH8_9PROT</name>
<dbReference type="PRINTS" id="PR01021">
    <property type="entry name" value="OMPADOMAIN"/>
</dbReference>
<gene>
    <name evidence="8" type="ORF">JMJ55_00990</name>
</gene>
<evidence type="ECO:0000256" key="2">
    <source>
        <dbReference type="ARBA" id="ARBA00023136"/>
    </source>
</evidence>
<feature type="chain" id="PRO_5046345683" evidence="6">
    <location>
        <begin position="21"/>
        <end position="148"/>
    </location>
</feature>
<keyword evidence="6" id="KW-0732">Signal</keyword>
<comment type="subcellular location">
    <subcellularLocation>
        <location evidence="1">Cell outer membrane</location>
    </subcellularLocation>
</comment>
<keyword evidence="9" id="KW-1185">Reference proteome</keyword>
<organism evidence="8 9">
    <name type="scientific">Belnapia mucosa</name>
    <dbReference type="NCBI Taxonomy" id="2804532"/>
    <lineage>
        <taxon>Bacteria</taxon>
        <taxon>Pseudomonadati</taxon>
        <taxon>Pseudomonadota</taxon>
        <taxon>Alphaproteobacteria</taxon>
        <taxon>Acetobacterales</taxon>
        <taxon>Roseomonadaceae</taxon>
        <taxon>Belnapia</taxon>
    </lineage>
</organism>
<dbReference type="Pfam" id="PF00691">
    <property type="entry name" value="OmpA"/>
    <property type="match status" value="1"/>
</dbReference>
<dbReference type="InterPro" id="IPR006664">
    <property type="entry name" value="OMP_bac"/>
</dbReference>
<dbReference type="PANTHER" id="PTHR30329">
    <property type="entry name" value="STATOR ELEMENT OF FLAGELLAR MOTOR COMPLEX"/>
    <property type="match status" value="1"/>
</dbReference>